<dbReference type="Gene3D" id="1.20.1530.20">
    <property type="match status" value="1"/>
</dbReference>
<keyword evidence="4" id="KW-1003">Cell membrane</keyword>
<dbReference type="PANTHER" id="PTHR43057:SF1">
    <property type="entry name" value="ARSENICAL-RESISTANCE PROTEIN 3"/>
    <property type="match status" value="1"/>
</dbReference>
<dbReference type="Proteomes" id="UP000285138">
    <property type="component" value="Unassembled WGS sequence"/>
</dbReference>
<keyword evidence="3" id="KW-0813">Transport</keyword>
<evidence type="ECO:0000256" key="2">
    <source>
        <dbReference type="ARBA" id="ARBA00010110"/>
    </source>
</evidence>
<feature type="transmembrane region" description="Helical" evidence="8">
    <location>
        <begin position="198"/>
        <end position="221"/>
    </location>
</feature>
<evidence type="ECO:0000256" key="7">
    <source>
        <dbReference type="ARBA" id="ARBA00023136"/>
    </source>
</evidence>
<sequence>MNLLEKYSWLLMIMAIFLGIFLGRFDYIAEGASHFIMPFLMVMLFGVFLQTPFGSLKAGFKNVKVAGLSFLINFVWTPFLAFFLSFLFFRESPDVFVALIMDMVTPCTDWYLVFTGIAGGSLAFSTALLPWNLLLQLILMPVYLFIFAGTVVDIEPYIFLQSFLRVLLVPFLVAVIVRNVVVYKKGEEWFGENILDRIGAFQALFLILAVAAIFASQGVILLENINLVLRLVIPVLLFFIINFSLGQLVGRLFSLSYREAASLIITILARNAPLALTIAVAAFPDRPLIPLVLAVESLIELPLLFVFSQLMLLIYYKKWWPNQD</sequence>
<comment type="subcellular location">
    <subcellularLocation>
        <location evidence="1">Cell membrane</location>
        <topology evidence="1">Multi-pass membrane protein</topology>
    </subcellularLocation>
</comment>
<evidence type="ECO:0000256" key="1">
    <source>
        <dbReference type="ARBA" id="ARBA00004651"/>
    </source>
</evidence>
<keyword evidence="7 8" id="KW-0472">Membrane</keyword>
<feature type="transmembrane region" description="Helical" evidence="8">
    <location>
        <begin position="261"/>
        <end position="283"/>
    </location>
</feature>
<feature type="transmembrane region" description="Helical" evidence="8">
    <location>
        <begin position="227"/>
        <end position="249"/>
    </location>
</feature>
<proteinExistence type="inferred from homology"/>
<dbReference type="GO" id="GO:0015297">
    <property type="term" value="F:antiporter activity"/>
    <property type="evidence" value="ECO:0007669"/>
    <property type="project" value="InterPro"/>
</dbReference>
<dbReference type="GO" id="GO:0015105">
    <property type="term" value="F:arsenite transmembrane transporter activity"/>
    <property type="evidence" value="ECO:0007669"/>
    <property type="project" value="TreeGrafter"/>
</dbReference>
<feature type="transmembrane region" description="Helical" evidence="8">
    <location>
        <begin position="70"/>
        <end position="90"/>
    </location>
</feature>
<dbReference type="GO" id="GO:0005886">
    <property type="term" value="C:plasma membrane"/>
    <property type="evidence" value="ECO:0007669"/>
    <property type="project" value="UniProtKB-SubCell"/>
</dbReference>
<dbReference type="InterPro" id="IPR038770">
    <property type="entry name" value="Na+/solute_symporter_sf"/>
</dbReference>
<dbReference type="InterPro" id="IPR004706">
    <property type="entry name" value="Arsenical-R_Acr3"/>
</dbReference>
<evidence type="ECO:0000256" key="5">
    <source>
        <dbReference type="ARBA" id="ARBA00022692"/>
    </source>
</evidence>
<reference evidence="9 10" key="1">
    <citation type="submission" date="2018-08" db="EMBL/GenBank/DDBJ databases">
        <title>The metabolism and importance of syntrophic acetate oxidation coupled to methane or sulfide production in haloalkaline environments.</title>
        <authorList>
            <person name="Timmers P.H.A."/>
            <person name="Vavourakis C.D."/>
            <person name="Sorokin D.Y."/>
            <person name="Sinninghe Damste J.S."/>
            <person name="Muyzer G."/>
            <person name="Stams A.J.M."/>
            <person name="Plugge C.M."/>
        </authorList>
    </citation>
    <scope>NUCLEOTIDE SEQUENCE [LARGE SCALE GENOMIC DNA]</scope>
    <source>
        <strain evidence="9">MSAO_Bac1</strain>
    </source>
</reference>
<dbReference type="AlphaFoldDB" id="A0A424YCV7"/>
<dbReference type="InterPro" id="IPR002657">
    <property type="entry name" value="BilAc:Na_symport/Acr3"/>
</dbReference>
<feature type="transmembrane region" description="Helical" evidence="8">
    <location>
        <begin position="7"/>
        <end position="25"/>
    </location>
</feature>
<protein>
    <submittedName>
        <fullName evidence="9">Arsenic resistance protein</fullName>
    </submittedName>
</protein>
<keyword evidence="6 8" id="KW-1133">Transmembrane helix</keyword>
<dbReference type="GO" id="GO:0015104">
    <property type="term" value="F:antimonite transmembrane transporter activity"/>
    <property type="evidence" value="ECO:0007669"/>
    <property type="project" value="TreeGrafter"/>
</dbReference>
<evidence type="ECO:0000256" key="4">
    <source>
        <dbReference type="ARBA" id="ARBA00022475"/>
    </source>
</evidence>
<evidence type="ECO:0000313" key="10">
    <source>
        <dbReference type="Proteomes" id="UP000285138"/>
    </source>
</evidence>
<gene>
    <name evidence="9" type="ORF">D5R97_06795</name>
</gene>
<feature type="transmembrane region" description="Helical" evidence="8">
    <location>
        <begin position="158"/>
        <end position="177"/>
    </location>
</feature>
<feature type="transmembrane region" description="Helical" evidence="8">
    <location>
        <begin position="134"/>
        <end position="152"/>
    </location>
</feature>
<keyword evidence="5 8" id="KW-0812">Transmembrane</keyword>
<feature type="transmembrane region" description="Helical" evidence="8">
    <location>
        <begin position="110"/>
        <end position="129"/>
    </location>
</feature>
<feature type="transmembrane region" description="Helical" evidence="8">
    <location>
        <begin position="31"/>
        <end position="49"/>
    </location>
</feature>
<comment type="similarity">
    <text evidence="2">Belongs to the arsenical resistance-3 (ACR3) (TC 2.A.59) family.</text>
</comment>
<evidence type="ECO:0000256" key="8">
    <source>
        <dbReference type="SAM" id="Phobius"/>
    </source>
</evidence>
<evidence type="ECO:0000256" key="6">
    <source>
        <dbReference type="ARBA" id="ARBA00022989"/>
    </source>
</evidence>
<dbReference type="PANTHER" id="PTHR43057">
    <property type="entry name" value="ARSENITE EFFLUX TRANSPORTER"/>
    <property type="match status" value="1"/>
</dbReference>
<comment type="caution">
    <text evidence="9">The sequence shown here is derived from an EMBL/GenBank/DDBJ whole genome shotgun (WGS) entry which is preliminary data.</text>
</comment>
<organism evidence="9 10">
    <name type="scientific">Candidatus Syntrophonatronum acetioxidans</name>
    <dbReference type="NCBI Taxonomy" id="1795816"/>
    <lineage>
        <taxon>Bacteria</taxon>
        <taxon>Bacillati</taxon>
        <taxon>Bacillota</taxon>
        <taxon>Clostridia</taxon>
        <taxon>Eubacteriales</taxon>
        <taxon>Syntrophomonadaceae</taxon>
        <taxon>Candidatus Syntrophonatronum</taxon>
    </lineage>
</organism>
<accession>A0A424YCV7</accession>
<name>A0A424YCV7_9FIRM</name>
<dbReference type="EMBL" id="QZAA01000170">
    <property type="protein sequence ID" value="RQD75104.1"/>
    <property type="molecule type" value="Genomic_DNA"/>
</dbReference>
<dbReference type="Pfam" id="PF01758">
    <property type="entry name" value="SBF"/>
    <property type="match status" value="1"/>
</dbReference>
<evidence type="ECO:0000313" key="9">
    <source>
        <dbReference type="EMBL" id="RQD75104.1"/>
    </source>
</evidence>
<feature type="transmembrane region" description="Helical" evidence="8">
    <location>
        <begin position="289"/>
        <end position="316"/>
    </location>
</feature>
<evidence type="ECO:0000256" key="3">
    <source>
        <dbReference type="ARBA" id="ARBA00022448"/>
    </source>
</evidence>